<accession>A0ABP5BAL8</accession>
<comment type="caution">
    <text evidence="1">The sequence shown here is derived from an EMBL/GenBank/DDBJ whole genome shotgun (WGS) entry which is preliminary data.</text>
</comment>
<dbReference type="RefSeq" id="WP_344412109.1">
    <property type="nucleotide sequence ID" value="NZ_BAAANN010000001.1"/>
</dbReference>
<evidence type="ECO:0000313" key="1">
    <source>
        <dbReference type="EMBL" id="GAA1937870.1"/>
    </source>
</evidence>
<organism evidence="1 2">
    <name type="scientific">Amycolatopsis minnesotensis</name>
    <dbReference type="NCBI Taxonomy" id="337894"/>
    <lineage>
        <taxon>Bacteria</taxon>
        <taxon>Bacillati</taxon>
        <taxon>Actinomycetota</taxon>
        <taxon>Actinomycetes</taxon>
        <taxon>Pseudonocardiales</taxon>
        <taxon>Pseudonocardiaceae</taxon>
        <taxon>Amycolatopsis</taxon>
    </lineage>
</organism>
<evidence type="ECO:0000313" key="2">
    <source>
        <dbReference type="Proteomes" id="UP001501116"/>
    </source>
</evidence>
<proteinExistence type="predicted"/>
<protein>
    <submittedName>
        <fullName evidence="1">Uncharacterized protein</fullName>
    </submittedName>
</protein>
<name>A0ABP5BAL8_9PSEU</name>
<keyword evidence="2" id="KW-1185">Reference proteome</keyword>
<sequence>MKRCATIYLGRGPDAIPLATLHVGHDHPEKVAVLVESLDVAQDALGATDLAAYLTAVTALIDEWAERGYGDVHIPGDPLRPYDARSAYSLTYAAGRAWVRDSTNSIWVAATTARGGRPESREDLLRVLAFFEGIPGNACGVLLLEEAQR</sequence>
<dbReference type="EMBL" id="BAAANN010000001">
    <property type="protein sequence ID" value="GAA1937870.1"/>
    <property type="molecule type" value="Genomic_DNA"/>
</dbReference>
<reference evidence="2" key="1">
    <citation type="journal article" date="2019" name="Int. J. Syst. Evol. Microbiol.">
        <title>The Global Catalogue of Microorganisms (GCM) 10K type strain sequencing project: providing services to taxonomists for standard genome sequencing and annotation.</title>
        <authorList>
            <consortium name="The Broad Institute Genomics Platform"/>
            <consortium name="The Broad Institute Genome Sequencing Center for Infectious Disease"/>
            <person name="Wu L."/>
            <person name="Ma J."/>
        </authorList>
    </citation>
    <scope>NUCLEOTIDE SEQUENCE [LARGE SCALE GENOMIC DNA]</scope>
    <source>
        <strain evidence="2">JCM 14545</strain>
    </source>
</reference>
<gene>
    <name evidence="1" type="ORF">GCM10009754_01110</name>
</gene>
<dbReference type="Proteomes" id="UP001501116">
    <property type="component" value="Unassembled WGS sequence"/>
</dbReference>